<evidence type="ECO:0000256" key="6">
    <source>
        <dbReference type="SAM" id="Phobius"/>
    </source>
</evidence>
<keyword evidence="4 6" id="KW-1133">Transmembrane helix</keyword>
<evidence type="ECO:0000256" key="3">
    <source>
        <dbReference type="ARBA" id="ARBA00022692"/>
    </source>
</evidence>
<feature type="transmembrane region" description="Helical" evidence="6">
    <location>
        <begin position="97"/>
        <end position="119"/>
    </location>
</feature>
<feature type="transmembrane region" description="Helical" evidence="6">
    <location>
        <begin position="50"/>
        <end position="68"/>
    </location>
</feature>
<protein>
    <submittedName>
        <fullName evidence="7">Drug/metabolite transporter superfamily protein</fullName>
    </submittedName>
</protein>
<evidence type="ECO:0000256" key="4">
    <source>
        <dbReference type="ARBA" id="ARBA00022989"/>
    </source>
</evidence>
<keyword evidence="3 6" id="KW-0812">Transmembrane</keyword>
<gene>
    <name evidence="7" type="ORF">IV203_005406</name>
</gene>
<comment type="subcellular location">
    <subcellularLocation>
        <location evidence="1">Membrane</location>
        <topology evidence="1">Multi-pass membrane protein</topology>
    </subcellularLocation>
</comment>
<dbReference type="PANTHER" id="PTHR16119:SF17">
    <property type="entry name" value="TRANSMEMBRANE PROTEIN 144"/>
    <property type="match status" value="1"/>
</dbReference>
<proteinExistence type="inferred from homology"/>
<comment type="similarity">
    <text evidence="2">Belongs to the TMEM144 family.</text>
</comment>
<accession>A0A9K3KNT1</accession>
<feature type="transmembrane region" description="Helical" evidence="6">
    <location>
        <begin position="74"/>
        <end position="90"/>
    </location>
</feature>
<dbReference type="InterPro" id="IPR010651">
    <property type="entry name" value="Sugar_transport"/>
</dbReference>
<evidence type="ECO:0000256" key="2">
    <source>
        <dbReference type="ARBA" id="ARBA00005731"/>
    </source>
</evidence>
<feature type="transmembrane region" description="Helical" evidence="6">
    <location>
        <begin position="234"/>
        <end position="255"/>
    </location>
</feature>
<feature type="transmembrane region" description="Helical" evidence="6">
    <location>
        <begin position="267"/>
        <end position="291"/>
    </location>
</feature>
<feature type="transmembrane region" description="Helical" evidence="6">
    <location>
        <begin position="376"/>
        <end position="392"/>
    </location>
</feature>
<keyword evidence="8" id="KW-1185">Reference proteome</keyword>
<dbReference type="InterPro" id="IPR012435">
    <property type="entry name" value="TMEM144"/>
</dbReference>
<feature type="transmembrane region" description="Helical" evidence="6">
    <location>
        <begin position="315"/>
        <end position="341"/>
    </location>
</feature>
<dbReference type="Proteomes" id="UP000693970">
    <property type="component" value="Unassembled WGS sequence"/>
</dbReference>
<dbReference type="OrthoDB" id="426527at2759"/>
<evidence type="ECO:0000256" key="5">
    <source>
        <dbReference type="ARBA" id="ARBA00023136"/>
    </source>
</evidence>
<dbReference type="GO" id="GO:0016020">
    <property type="term" value="C:membrane"/>
    <property type="evidence" value="ECO:0007669"/>
    <property type="project" value="UniProtKB-SubCell"/>
</dbReference>
<evidence type="ECO:0000313" key="7">
    <source>
        <dbReference type="EMBL" id="KAG7346338.1"/>
    </source>
</evidence>
<keyword evidence="5 6" id="KW-0472">Membrane</keyword>
<dbReference type="PANTHER" id="PTHR16119">
    <property type="entry name" value="TRANSMEMBRANE PROTEIN 144"/>
    <property type="match status" value="1"/>
</dbReference>
<dbReference type="GO" id="GO:0015144">
    <property type="term" value="F:carbohydrate transmembrane transporter activity"/>
    <property type="evidence" value="ECO:0007669"/>
    <property type="project" value="InterPro"/>
</dbReference>
<sequence>MPSIFDTCTDACGWIAAPIASLSYGSFGVPIRGTKHIPVHPLMMQSYKTLMMFLTCWAVTFLGVEIAFTRWGLLSGFLWVVGGTGGIYGIRMAGLAIAVGTWASIMVMINFLFGIVIFREPVADVVSTLCSFVLLIVGLVGMSRYSAPPPKEAINIVGLEEEEMPQIVEHEAINYQSMVGDLQRSRIVDTKMEETRHDAESTSLRPSTNNAVDSENLPHLVLFSGRISLTKRQCGILGASVNGFMTGGSLVPVHYAAEEGFGGAKFFPSMACGAMLSNLLIWGVYFCFQAIRDSRRGKTMRQTVDEMPKPFFRELWFPASLAGLLLSLAMFTSIITVTYLGQGVGNSLIQSKILVSGLWGIFWYHEIKGAATIAKWFASAGICMLAIIWLSIERLEAKAGGHRMMI</sequence>
<reference evidence="7" key="1">
    <citation type="journal article" date="2021" name="Sci. Rep.">
        <title>Diploid genomic architecture of Nitzschia inconspicua, an elite biomass production diatom.</title>
        <authorList>
            <person name="Oliver A."/>
            <person name="Podell S."/>
            <person name="Pinowska A."/>
            <person name="Traller J.C."/>
            <person name="Smith S.R."/>
            <person name="McClure R."/>
            <person name="Beliaev A."/>
            <person name="Bohutskyi P."/>
            <person name="Hill E.A."/>
            <person name="Rabines A."/>
            <person name="Zheng H."/>
            <person name="Allen L.Z."/>
            <person name="Kuo A."/>
            <person name="Grigoriev I.V."/>
            <person name="Allen A.E."/>
            <person name="Hazlebeck D."/>
            <person name="Allen E.E."/>
        </authorList>
    </citation>
    <scope>NUCLEOTIDE SEQUENCE</scope>
    <source>
        <strain evidence="7">Hildebrandi</strain>
    </source>
</reference>
<comment type="caution">
    <text evidence="7">The sequence shown here is derived from an EMBL/GenBank/DDBJ whole genome shotgun (WGS) entry which is preliminary data.</text>
</comment>
<evidence type="ECO:0000256" key="1">
    <source>
        <dbReference type="ARBA" id="ARBA00004141"/>
    </source>
</evidence>
<dbReference type="AlphaFoldDB" id="A0A9K3KNT1"/>
<name>A0A9K3KNT1_9STRA</name>
<evidence type="ECO:0000313" key="8">
    <source>
        <dbReference type="Proteomes" id="UP000693970"/>
    </source>
</evidence>
<dbReference type="Pfam" id="PF07857">
    <property type="entry name" value="TMEM144"/>
    <property type="match status" value="1"/>
</dbReference>
<organism evidence="7 8">
    <name type="scientific">Nitzschia inconspicua</name>
    <dbReference type="NCBI Taxonomy" id="303405"/>
    <lineage>
        <taxon>Eukaryota</taxon>
        <taxon>Sar</taxon>
        <taxon>Stramenopiles</taxon>
        <taxon>Ochrophyta</taxon>
        <taxon>Bacillariophyta</taxon>
        <taxon>Bacillariophyceae</taxon>
        <taxon>Bacillariophycidae</taxon>
        <taxon>Bacillariales</taxon>
        <taxon>Bacillariaceae</taxon>
        <taxon>Nitzschia</taxon>
    </lineage>
</organism>
<reference evidence="7" key="2">
    <citation type="submission" date="2021-04" db="EMBL/GenBank/DDBJ databases">
        <authorList>
            <person name="Podell S."/>
        </authorList>
    </citation>
    <scope>NUCLEOTIDE SEQUENCE</scope>
    <source>
        <strain evidence="7">Hildebrandi</strain>
    </source>
</reference>
<dbReference type="EMBL" id="JAGRRH010000021">
    <property type="protein sequence ID" value="KAG7346338.1"/>
    <property type="molecule type" value="Genomic_DNA"/>
</dbReference>